<dbReference type="AlphaFoldDB" id="J3MXR5"/>
<name>J3MXR5_ORYBR</name>
<accession>J3MXR5</accession>
<dbReference type="HOGENOM" id="CLU_2389723_0_0_1"/>
<organism evidence="1">
    <name type="scientific">Oryza brachyantha</name>
    <name type="common">malo sina</name>
    <dbReference type="NCBI Taxonomy" id="4533"/>
    <lineage>
        <taxon>Eukaryota</taxon>
        <taxon>Viridiplantae</taxon>
        <taxon>Streptophyta</taxon>
        <taxon>Embryophyta</taxon>
        <taxon>Tracheophyta</taxon>
        <taxon>Spermatophyta</taxon>
        <taxon>Magnoliopsida</taxon>
        <taxon>Liliopsida</taxon>
        <taxon>Poales</taxon>
        <taxon>Poaceae</taxon>
        <taxon>BOP clade</taxon>
        <taxon>Oryzoideae</taxon>
        <taxon>Oryzeae</taxon>
        <taxon>Oryzinae</taxon>
        <taxon>Oryza</taxon>
    </lineage>
</organism>
<evidence type="ECO:0000313" key="2">
    <source>
        <dbReference type="Proteomes" id="UP000006038"/>
    </source>
</evidence>
<reference evidence="1" key="2">
    <citation type="submission" date="2013-04" db="UniProtKB">
        <authorList>
            <consortium name="EnsemblPlants"/>
        </authorList>
    </citation>
    <scope>IDENTIFICATION</scope>
</reference>
<dbReference type="Proteomes" id="UP000006038">
    <property type="component" value="Chromosome 9"/>
</dbReference>
<protein>
    <submittedName>
        <fullName evidence="1">Uncharacterized protein</fullName>
    </submittedName>
</protein>
<sequence>MRPGRDYDLFFCVPPSPPLGQAAAAAVGARDFSSDFASSSFPLLLLSHLSILNRCCSLLLLWMDGWVGALFSWRFSFSFPHYYCCYARGQILDD</sequence>
<keyword evidence="2" id="KW-1185">Reference proteome</keyword>
<reference evidence="1" key="1">
    <citation type="journal article" date="2013" name="Nat. Commun.">
        <title>Whole-genome sequencing of Oryza brachyantha reveals mechanisms underlying Oryza genome evolution.</title>
        <authorList>
            <person name="Chen J."/>
            <person name="Huang Q."/>
            <person name="Gao D."/>
            <person name="Wang J."/>
            <person name="Lang Y."/>
            <person name="Liu T."/>
            <person name="Li B."/>
            <person name="Bai Z."/>
            <person name="Luis Goicoechea J."/>
            <person name="Liang C."/>
            <person name="Chen C."/>
            <person name="Zhang W."/>
            <person name="Sun S."/>
            <person name="Liao Y."/>
            <person name="Zhang X."/>
            <person name="Yang L."/>
            <person name="Song C."/>
            <person name="Wang M."/>
            <person name="Shi J."/>
            <person name="Liu G."/>
            <person name="Liu J."/>
            <person name="Zhou H."/>
            <person name="Zhou W."/>
            <person name="Yu Q."/>
            <person name="An N."/>
            <person name="Chen Y."/>
            <person name="Cai Q."/>
            <person name="Wang B."/>
            <person name="Liu B."/>
            <person name="Min J."/>
            <person name="Huang Y."/>
            <person name="Wu H."/>
            <person name="Li Z."/>
            <person name="Zhang Y."/>
            <person name="Yin Y."/>
            <person name="Song W."/>
            <person name="Jiang J."/>
            <person name="Jackson S.A."/>
            <person name="Wing R.A."/>
            <person name="Wang J."/>
            <person name="Chen M."/>
        </authorList>
    </citation>
    <scope>NUCLEOTIDE SEQUENCE [LARGE SCALE GENOMIC DNA]</scope>
    <source>
        <strain evidence="1">cv. IRGC 101232</strain>
    </source>
</reference>
<proteinExistence type="predicted"/>
<dbReference type="Gramene" id="OB09G17940.1">
    <property type="protein sequence ID" value="OB09G17940.1"/>
    <property type="gene ID" value="OB09G17940"/>
</dbReference>
<dbReference type="EnsemblPlants" id="OB09G17940.1">
    <property type="protein sequence ID" value="OB09G17940.1"/>
    <property type="gene ID" value="OB09G17940"/>
</dbReference>
<evidence type="ECO:0000313" key="1">
    <source>
        <dbReference type="EnsemblPlants" id="OB09G17940.1"/>
    </source>
</evidence>